<dbReference type="EMBL" id="RWGY01000947">
    <property type="protein sequence ID" value="TVT97754.1"/>
    <property type="molecule type" value="Genomic_DNA"/>
</dbReference>
<dbReference type="Proteomes" id="UP000324897">
    <property type="component" value="Chromosome 2"/>
</dbReference>
<evidence type="ECO:0000313" key="4">
    <source>
        <dbReference type="Proteomes" id="UP000324897"/>
    </source>
</evidence>
<evidence type="ECO:0000259" key="1">
    <source>
        <dbReference type="Pfam" id="PF00646"/>
    </source>
</evidence>
<sequence length="385" mass="42759">MASGADRISALPDGVREHILSFLPAHEAVRTTVLARSWRDLWMRSPAFHITGWGTVAKFSKFVFRLLRLRRGIPDSGRRLAGDPGVASAPLHSCHFDLTAWDFDDEHAVIGAAMVNGWIQYALCCQVQVLRFCFDSDVEPKGRLKLHYWTLVSAYLTKLQLSGIAVNDSLDFSGCPALLDLELDNAFLNPGKISSPSLQYLSIARCEFGLMGYKFGLMDRTRIRAPSLVSLKLIECSGRTPLLERIPSLASAIVELDYTSYDKCSTSITYGCDSDNCDGCQDYYGPHNDHTSCLLLNGLWEATNLELSVHPDVVQKDPVRREERCIPLEESVISDHLKTIEIKCHEVDAMVVKILKILAASGLPLEQINIQSSALGPDCEFLLTQ</sequence>
<dbReference type="AlphaFoldDB" id="A0A5J9SEL9"/>
<dbReference type="CDD" id="cd22160">
    <property type="entry name" value="F-box_AtFBL13-like"/>
    <property type="match status" value="1"/>
</dbReference>
<dbReference type="InterPro" id="IPR053781">
    <property type="entry name" value="F-box_AtFBL13-like"/>
</dbReference>
<dbReference type="Gramene" id="TVT97754">
    <property type="protein sequence ID" value="TVT97754"/>
    <property type="gene ID" value="EJB05_56988"/>
</dbReference>
<dbReference type="Gramene" id="TVU26467">
    <property type="protein sequence ID" value="TVU26467"/>
    <property type="gene ID" value="EJB05_29015"/>
</dbReference>
<dbReference type="OrthoDB" id="680662at2759"/>
<comment type="caution">
    <text evidence="2">The sequence shown here is derived from an EMBL/GenBank/DDBJ whole genome shotgun (WGS) entry which is preliminary data.</text>
</comment>
<feature type="domain" description="F-box" evidence="1">
    <location>
        <begin position="8"/>
        <end position="45"/>
    </location>
</feature>
<protein>
    <recommendedName>
        <fullName evidence="1">F-box domain-containing protein</fullName>
    </recommendedName>
</protein>
<dbReference type="InterPro" id="IPR036047">
    <property type="entry name" value="F-box-like_dom_sf"/>
</dbReference>
<name>A0A5J9SEL9_9POAL</name>
<dbReference type="PANTHER" id="PTHR34223:SF22">
    <property type="entry name" value="OS11G0208300 PROTEIN"/>
    <property type="match status" value="1"/>
</dbReference>
<dbReference type="InterPro" id="IPR001810">
    <property type="entry name" value="F-box_dom"/>
</dbReference>
<evidence type="ECO:0000313" key="3">
    <source>
        <dbReference type="EMBL" id="TVU26467.1"/>
    </source>
</evidence>
<reference evidence="2 4" key="1">
    <citation type="journal article" date="2019" name="Sci. Rep.">
        <title>A high-quality genome of Eragrostis curvula grass provides insights into Poaceae evolution and supports new strategies to enhance forage quality.</title>
        <authorList>
            <person name="Carballo J."/>
            <person name="Santos B.A.C.M."/>
            <person name="Zappacosta D."/>
            <person name="Garbus I."/>
            <person name="Selva J.P."/>
            <person name="Gallo C.A."/>
            <person name="Diaz A."/>
            <person name="Albertini E."/>
            <person name="Caccamo M."/>
            <person name="Echenique V."/>
        </authorList>
    </citation>
    <scope>NUCLEOTIDE SEQUENCE [LARGE SCALE GENOMIC DNA]</scope>
    <source>
        <strain evidence="4">cv. Victoria</strain>
        <tissue evidence="2">Leaf</tissue>
    </source>
</reference>
<dbReference type="SUPFAM" id="SSF81383">
    <property type="entry name" value="F-box domain"/>
    <property type="match status" value="1"/>
</dbReference>
<keyword evidence="4" id="KW-1185">Reference proteome</keyword>
<evidence type="ECO:0000313" key="2">
    <source>
        <dbReference type="EMBL" id="TVT97754.1"/>
    </source>
</evidence>
<gene>
    <name evidence="3" type="ORF">EJB05_29015</name>
    <name evidence="2" type="ORF">EJB05_56988</name>
</gene>
<dbReference type="InterPro" id="IPR053197">
    <property type="entry name" value="F-box_SCFL_complex_component"/>
</dbReference>
<proteinExistence type="predicted"/>
<dbReference type="Pfam" id="PF00646">
    <property type="entry name" value="F-box"/>
    <property type="match status" value="1"/>
</dbReference>
<dbReference type="PANTHER" id="PTHR34223">
    <property type="entry name" value="OS11G0201299 PROTEIN"/>
    <property type="match status" value="1"/>
</dbReference>
<organism evidence="2 4">
    <name type="scientific">Eragrostis curvula</name>
    <name type="common">weeping love grass</name>
    <dbReference type="NCBI Taxonomy" id="38414"/>
    <lineage>
        <taxon>Eukaryota</taxon>
        <taxon>Viridiplantae</taxon>
        <taxon>Streptophyta</taxon>
        <taxon>Embryophyta</taxon>
        <taxon>Tracheophyta</taxon>
        <taxon>Spermatophyta</taxon>
        <taxon>Magnoliopsida</taxon>
        <taxon>Liliopsida</taxon>
        <taxon>Poales</taxon>
        <taxon>Poaceae</taxon>
        <taxon>PACMAD clade</taxon>
        <taxon>Chloridoideae</taxon>
        <taxon>Eragrostideae</taxon>
        <taxon>Eragrostidinae</taxon>
        <taxon>Eragrostis</taxon>
    </lineage>
</organism>
<dbReference type="EMBL" id="RWGY01000013">
    <property type="protein sequence ID" value="TVU26467.1"/>
    <property type="molecule type" value="Genomic_DNA"/>
</dbReference>
<accession>A0A5J9SEL9</accession>